<evidence type="ECO:0000256" key="5">
    <source>
        <dbReference type="ARBA" id="ARBA00023002"/>
    </source>
</evidence>
<dbReference type="Gene3D" id="3.40.50.720">
    <property type="entry name" value="NAD(P)-binding Rossmann-like Domain"/>
    <property type="match status" value="1"/>
</dbReference>
<dbReference type="PROSITE" id="PS00059">
    <property type="entry name" value="ADH_ZINC"/>
    <property type="match status" value="1"/>
</dbReference>
<protein>
    <submittedName>
        <fullName evidence="9">Zinc-containing alcohol dehydrogenase</fullName>
    </submittedName>
</protein>
<keyword evidence="10" id="KW-1185">Reference proteome</keyword>
<keyword evidence="5" id="KW-0560">Oxidoreductase</keyword>
<dbReference type="GO" id="GO:0005737">
    <property type="term" value="C:cytoplasm"/>
    <property type="evidence" value="ECO:0007669"/>
    <property type="project" value="TreeGrafter"/>
</dbReference>
<sequence length="335" mass="35532">MSMKCAVFPEKGGAIKITTVPIPEPKDGEVRIKVMACGVCHSDLLIQNGYSTSYPRIPGHEVAGIIDKIGKGVDNFKVGDKVGVGWFGGCCHEVNACDDDDWVCCAKGKACGSSYDGGYAEYCCAPHDALARIPEGMSFEKAGPLLCAGITVFNGIRNQHVKAGSLVCIQGIGGLGHLAIQFAKRLGYEVVAFSSGADKEALAIQLGAKHYIDGSQPDAIKRLTKMAPMMVVITGPSKKAVESLIPTIHVGGKLLLLAALPEPFSVDGTALLSKKVSIVGWPSGDSRDSQDTMKFSLNNGVEAMTETFPLEKAVEALQKMESGKVRFRAVLVMKQ</sequence>
<dbReference type="FunFam" id="3.40.50.720:FF:000039">
    <property type="entry name" value="Alcohol dehydrogenase AdhP"/>
    <property type="match status" value="1"/>
</dbReference>
<dbReference type="SMART" id="SM00829">
    <property type="entry name" value="PKS_ER"/>
    <property type="match status" value="1"/>
</dbReference>
<dbReference type="Proteomes" id="UP000001396">
    <property type="component" value="Unassembled WGS sequence"/>
</dbReference>
<dbReference type="STRING" id="670386.D3B8N8"/>
<feature type="domain" description="Enoyl reductase (ER)" evidence="8">
    <location>
        <begin position="12"/>
        <end position="331"/>
    </location>
</feature>
<reference evidence="9 10" key="1">
    <citation type="journal article" date="2011" name="Genome Res.">
        <title>Phylogeny-wide analysis of social amoeba genomes highlights ancient origins for complex intercellular communication.</title>
        <authorList>
            <person name="Heidel A.J."/>
            <person name="Lawal H.M."/>
            <person name="Felder M."/>
            <person name="Schilde C."/>
            <person name="Helps N.R."/>
            <person name="Tunggal B."/>
            <person name="Rivero F."/>
            <person name="John U."/>
            <person name="Schleicher M."/>
            <person name="Eichinger L."/>
            <person name="Platzer M."/>
            <person name="Noegel A.A."/>
            <person name="Schaap P."/>
            <person name="Gloeckner G."/>
        </authorList>
    </citation>
    <scope>NUCLEOTIDE SEQUENCE [LARGE SCALE GENOMIC DNA]</scope>
    <source>
        <strain evidence="10">ATCC 26659 / Pp 5 / PN500</strain>
    </source>
</reference>
<evidence type="ECO:0000256" key="4">
    <source>
        <dbReference type="ARBA" id="ARBA00022833"/>
    </source>
</evidence>
<dbReference type="InterPro" id="IPR011032">
    <property type="entry name" value="GroES-like_sf"/>
</dbReference>
<dbReference type="SUPFAM" id="SSF50129">
    <property type="entry name" value="GroES-like"/>
    <property type="match status" value="1"/>
</dbReference>
<evidence type="ECO:0000256" key="6">
    <source>
        <dbReference type="ARBA" id="ARBA00023027"/>
    </source>
</evidence>
<evidence type="ECO:0000259" key="8">
    <source>
        <dbReference type="SMART" id="SM00829"/>
    </source>
</evidence>
<organism evidence="9 10">
    <name type="scientific">Heterostelium pallidum (strain ATCC 26659 / Pp 5 / PN500)</name>
    <name type="common">Cellular slime mold</name>
    <name type="synonym">Polysphondylium pallidum</name>
    <dbReference type="NCBI Taxonomy" id="670386"/>
    <lineage>
        <taxon>Eukaryota</taxon>
        <taxon>Amoebozoa</taxon>
        <taxon>Evosea</taxon>
        <taxon>Eumycetozoa</taxon>
        <taxon>Dictyostelia</taxon>
        <taxon>Acytosteliales</taxon>
        <taxon>Acytosteliaceae</taxon>
        <taxon>Heterostelium</taxon>
    </lineage>
</organism>
<dbReference type="InterPro" id="IPR013149">
    <property type="entry name" value="ADH-like_C"/>
</dbReference>
<dbReference type="OMA" id="DMPLAQY"/>
<name>D3B8N8_HETP5</name>
<evidence type="ECO:0000313" key="10">
    <source>
        <dbReference type="Proteomes" id="UP000001396"/>
    </source>
</evidence>
<accession>D3B8N8</accession>
<evidence type="ECO:0000256" key="2">
    <source>
        <dbReference type="ARBA" id="ARBA00008072"/>
    </source>
</evidence>
<dbReference type="GO" id="GO:0004022">
    <property type="term" value="F:alcohol dehydrogenase (NAD+) activity"/>
    <property type="evidence" value="ECO:0007669"/>
    <property type="project" value="TreeGrafter"/>
</dbReference>
<dbReference type="InParanoid" id="D3B8N8"/>
<keyword evidence="4 7" id="KW-0862">Zinc</keyword>
<dbReference type="InterPro" id="IPR002328">
    <property type="entry name" value="ADH_Zn_CS"/>
</dbReference>
<dbReference type="Pfam" id="PF00107">
    <property type="entry name" value="ADH_zinc_N"/>
    <property type="match status" value="1"/>
</dbReference>
<evidence type="ECO:0000313" key="9">
    <source>
        <dbReference type="EMBL" id="EFA82406.1"/>
    </source>
</evidence>
<dbReference type="Pfam" id="PF08240">
    <property type="entry name" value="ADH_N"/>
    <property type="match status" value="1"/>
</dbReference>
<dbReference type="FunCoup" id="D3B8N8">
    <property type="interactions" value="2"/>
</dbReference>
<dbReference type="InterPro" id="IPR036291">
    <property type="entry name" value="NAD(P)-bd_dom_sf"/>
</dbReference>
<evidence type="ECO:0000256" key="3">
    <source>
        <dbReference type="ARBA" id="ARBA00022723"/>
    </source>
</evidence>
<dbReference type="PANTHER" id="PTHR42940:SF7">
    <property type="entry name" value="ALCOHOL DEHYDROGENASE-LIKE N-TERMINAL DOMAIN-CONTAINING PROTEIN"/>
    <property type="match status" value="1"/>
</dbReference>
<comment type="similarity">
    <text evidence="2 7">Belongs to the zinc-containing alcohol dehydrogenase family.</text>
</comment>
<dbReference type="GO" id="GO:0008270">
    <property type="term" value="F:zinc ion binding"/>
    <property type="evidence" value="ECO:0007669"/>
    <property type="project" value="InterPro"/>
</dbReference>
<evidence type="ECO:0000256" key="7">
    <source>
        <dbReference type="RuleBase" id="RU361277"/>
    </source>
</evidence>
<dbReference type="Gene3D" id="3.90.180.10">
    <property type="entry name" value="Medium-chain alcohol dehydrogenases, catalytic domain"/>
    <property type="match status" value="1"/>
</dbReference>
<comment type="cofactor">
    <cofactor evidence="1 7">
        <name>Zn(2+)</name>
        <dbReference type="ChEBI" id="CHEBI:29105"/>
    </cofactor>
</comment>
<dbReference type="AlphaFoldDB" id="D3B8N8"/>
<dbReference type="GeneID" id="31360318"/>
<gene>
    <name evidence="9" type="ORF">PPL_04831</name>
</gene>
<dbReference type="RefSeq" id="XP_020434523.1">
    <property type="nucleotide sequence ID" value="XM_020575728.1"/>
</dbReference>
<comment type="caution">
    <text evidence="9">The sequence shown here is derived from an EMBL/GenBank/DDBJ whole genome shotgun (WGS) entry which is preliminary data.</text>
</comment>
<proteinExistence type="inferred from homology"/>
<keyword evidence="6" id="KW-0520">NAD</keyword>
<dbReference type="EMBL" id="ADBJ01000020">
    <property type="protein sequence ID" value="EFA82406.1"/>
    <property type="molecule type" value="Genomic_DNA"/>
</dbReference>
<dbReference type="SUPFAM" id="SSF51735">
    <property type="entry name" value="NAD(P)-binding Rossmann-fold domains"/>
    <property type="match status" value="1"/>
</dbReference>
<dbReference type="PANTHER" id="PTHR42940">
    <property type="entry name" value="ALCOHOL DEHYDROGENASE 1-RELATED"/>
    <property type="match status" value="1"/>
</dbReference>
<dbReference type="InterPro" id="IPR013154">
    <property type="entry name" value="ADH-like_N"/>
</dbReference>
<keyword evidence="3 7" id="KW-0479">Metal-binding</keyword>
<dbReference type="InterPro" id="IPR020843">
    <property type="entry name" value="ER"/>
</dbReference>
<evidence type="ECO:0000256" key="1">
    <source>
        <dbReference type="ARBA" id="ARBA00001947"/>
    </source>
</evidence>